<sequence length="83" mass="9166">MGIVSRFFSRPSRREAEVLSPPEGLSAADLRIEKSICTGEAVIGFYHAPTGRLLQAVAVRCPDDVRAYCRSYGFDPPENLPRV</sequence>
<accession>A0ABR9R3Z9</accession>
<dbReference type="RefSeq" id="WP_193501526.1">
    <property type="nucleotide sequence ID" value="NZ_JADCKC010000002.1"/>
</dbReference>
<comment type="caution">
    <text evidence="1">The sequence shown here is derived from an EMBL/GenBank/DDBJ whole genome shotgun (WGS) entry which is preliminary data.</text>
</comment>
<evidence type="ECO:0000313" key="1">
    <source>
        <dbReference type="EMBL" id="MBE5037864.1"/>
    </source>
</evidence>
<keyword evidence="2" id="KW-1185">Reference proteome</keyword>
<dbReference type="Proteomes" id="UP000768567">
    <property type="component" value="Unassembled WGS sequence"/>
</dbReference>
<protein>
    <submittedName>
        <fullName evidence="1">Uncharacterized protein</fullName>
    </submittedName>
</protein>
<dbReference type="EMBL" id="JADCKC010000002">
    <property type="protein sequence ID" value="MBE5037864.1"/>
    <property type="molecule type" value="Genomic_DNA"/>
</dbReference>
<name>A0ABR9R3Z9_9FIRM</name>
<evidence type="ECO:0000313" key="2">
    <source>
        <dbReference type="Proteomes" id="UP000768567"/>
    </source>
</evidence>
<proteinExistence type="predicted"/>
<organism evidence="1 2">
    <name type="scientific">Gemmiger gallinarum</name>
    <dbReference type="NCBI Taxonomy" id="2779354"/>
    <lineage>
        <taxon>Bacteria</taxon>
        <taxon>Bacillati</taxon>
        <taxon>Bacillota</taxon>
        <taxon>Clostridia</taxon>
        <taxon>Eubacteriales</taxon>
        <taxon>Gemmiger</taxon>
    </lineage>
</organism>
<reference evidence="1 2" key="1">
    <citation type="submission" date="2020-10" db="EMBL/GenBank/DDBJ databases">
        <title>ChiBAC.</title>
        <authorList>
            <person name="Zenner C."/>
            <person name="Hitch T.C.A."/>
            <person name="Clavel T."/>
        </authorList>
    </citation>
    <scope>NUCLEOTIDE SEQUENCE [LARGE SCALE GENOMIC DNA]</scope>
    <source>
        <strain evidence="1 2">DSM 109015</strain>
    </source>
</reference>
<gene>
    <name evidence="1" type="ORF">INF35_08715</name>
</gene>